<dbReference type="InParanoid" id="A0A2P6MRY2"/>
<feature type="region of interest" description="Disordered" evidence="1">
    <location>
        <begin position="259"/>
        <end position="308"/>
    </location>
</feature>
<dbReference type="Proteomes" id="UP000241769">
    <property type="component" value="Unassembled WGS sequence"/>
</dbReference>
<accession>A0A2P6MRY2</accession>
<evidence type="ECO:0000313" key="4">
    <source>
        <dbReference type="Proteomes" id="UP000241769"/>
    </source>
</evidence>
<dbReference type="AlphaFoldDB" id="A0A2P6MRY2"/>
<organism evidence="3 4">
    <name type="scientific">Planoprotostelium fungivorum</name>
    <dbReference type="NCBI Taxonomy" id="1890364"/>
    <lineage>
        <taxon>Eukaryota</taxon>
        <taxon>Amoebozoa</taxon>
        <taxon>Evosea</taxon>
        <taxon>Variosea</taxon>
        <taxon>Cavosteliida</taxon>
        <taxon>Cavosteliaceae</taxon>
        <taxon>Planoprotostelium</taxon>
    </lineage>
</organism>
<feature type="chain" id="PRO_5015130898" evidence="2">
    <location>
        <begin position="22"/>
        <end position="308"/>
    </location>
</feature>
<sequence>MTPVPYLFYLLQVVTITLVHQHSPVSTSDLTLLNRMRDNTILSTTETVLSQVRKPVSFHFTKPPDRASGPAATQRSHSMTHRHIQLEAPTEAAFLERRESFDMLLEDVETLADTLRSNWTRGENSKSRQPTSVTFFITGWQPYHVLHTTENLHGTIQDEANTLAKRFREAQHMSSVAASRSVDIRQVSSLSKVNIGRCFSSSLGFLRWLRKAQSQQEADRPADRPLEAPSERAFLERRDSFDALLMEADTMADDLTNHWTKGEIDGSPRQQSRNILLRTRRRRNSTSLTRPKDFIFPPRAQTDPGKTF</sequence>
<keyword evidence="4" id="KW-1185">Reference proteome</keyword>
<proteinExistence type="predicted"/>
<gene>
    <name evidence="3" type="ORF">PROFUN_06586</name>
</gene>
<name>A0A2P6MRY2_9EUKA</name>
<comment type="caution">
    <text evidence="3">The sequence shown here is derived from an EMBL/GenBank/DDBJ whole genome shotgun (WGS) entry which is preliminary data.</text>
</comment>
<dbReference type="EMBL" id="MDYQ01000463">
    <property type="protein sequence ID" value="PRP74457.1"/>
    <property type="molecule type" value="Genomic_DNA"/>
</dbReference>
<keyword evidence="2" id="KW-0732">Signal</keyword>
<protein>
    <submittedName>
        <fullName evidence="3">Uncharacterized protein</fullName>
    </submittedName>
</protein>
<reference evidence="3 4" key="1">
    <citation type="journal article" date="2018" name="Genome Biol. Evol.">
        <title>Multiple Roots of Fruiting Body Formation in Amoebozoa.</title>
        <authorList>
            <person name="Hillmann F."/>
            <person name="Forbes G."/>
            <person name="Novohradska S."/>
            <person name="Ferling I."/>
            <person name="Riege K."/>
            <person name="Groth M."/>
            <person name="Westermann M."/>
            <person name="Marz M."/>
            <person name="Spaller T."/>
            <person name="Winckler T."/>
            <person name="Schaap P."/>
            <person name="Glockner G."/>
        </authorList>
    </citation>
    <scope>NUCLEOTIDE SEQUENCE [LARGE SCALE GENOMIC DNA]</scope>
    <source>
        <strain evidence="3 4">Jena</strain>
    </source>
</reference>
<evidence type="ECO:0000256" key="1">
    <source>
        <dbReference type="SAM" id="MobiDB-lite"/>
    </source>
</evidence>
<evidence type="ECO:0000313" key="3">
    <source>
        <dbReference type="EMBL" id="PRP74457.1"/>
    </source>
</evidence>
<evidence type="ECO:0000256" key="2">
    <source>
        <dbReference type="SAM" id="SignalP"/>
    </source>
</evidence>
<feature type="signal peptide" evidence="2">
    <location>
        <begin position="1"/>
        <end position="21"/>
    </location>
</feature>